<dbReference type="GO" id="GO:0046872">
    <property type="term" value="F:metal ion binding"/>
    <property type="evidence" value="ECO:0007669"/>
    <property type="project" value="UniProtKB-UniRule"/>
</dbReference>
<comment type="pathway">
    <text evidence="1 7 8">Porphyrin-containing compound metabolism; protoheme biosynthesis.</text>
</comment>
<comment type="subcellular location">
    <subcellularLocation>
        <location evidence="7 8">Cytoplasm</location>
    </subcellularLocation>
</comment>
<keyword evidence="2 7" id="KW-0408">Iron</keyword>
<dbReference type="InterPro" id="IPR001015">
    <property type="entry name" value="Ferrochelatase"/>
</dbReference>
<keyword evidence="7" id="KW-0479">Metal-binding</keyword>
<dbReference type="UniPathway" id="UPA00252"/>
<dbReference type="CDD" id="cd03411">
    <property type="entry name" value="Ferrochelatase_N"/>
    <property type="match status" value="1"/>
</dbReference>
<comment type="similarity">
    <text evidence="7 8">Belongs to the ferrochelatase family.</text>
</comment>
<dbReference type="PANTHER" id="PTHR11108">
    <property type="entry name" value="FERROCHELATASE"/>
    <property type="match status" value="1"/>
</dbReference>
<evidence type="ECO:0000313" key="9">
    <source>
        <dbReference type="EMBL" id="KRK12272.1"/>
    </source>
</evidence>
<comment type="catalytic activity">
    <reaction evidence="6">
        <text>Fe-coproporphyrin III + 2 H(+) = coproporphyrin III + Fe(2+)</text>
        <dbReference type="Rhea" id="RHEA:49572"/>
        <dbReference type="ChEBI" id="CHEBI:15378"/>
        <dbReference type="ChEBI" id="CHEBI:29033"/>
        <dbReference type="ChEBI" id="CHEBI:68438"/>
        <dbReference type="ChEBI" id="CHEBI:131725"/>
        <dbReference type="EC" id="4.99.1.9"/>
    </reaction>
    <physiologicalReaction direction="right-to-left" evidence="6">
        <dbReference type="Rhea" id="RHEA:49574"/>
    </physiologicalReaction>
</comment>
<comment type="caution">
    <text evidence="9">The sequence shown here is derived from an EMBL/GenBank/DDBJ whole genome shotgun (WGS) entry which is preliminary data.</text>
</comment>
<feature type="binding site" evidence="7">
    <location>
        <position position="277"/>
    </location>
    <ligand>
        <name>Fe(2+)</name>
        <dbReference type="ChEBI" id="CHEBI:29033"/>
    </ligand>
</feature>
<keyword evidence="5 7" id="KW-0627">Porphyrin biosynthesis</keyword>
<dbReference type="Pfam" id="PF00762">
    <property type="entry name" value="Ferrochelatase"/>
    <property type="match status" value="1"/>
</dbReference>
<dbReference type="Proteomes" id="UP000051984">
    <property type="component" value="Unassembled WGS sequence"/>
</dbReference>
<dbReference type="EMBL" id="AZCT01000009">
    <property type="protein sequence ID" value="KRK12272.1"/>
    <property type="molecule type" value="Genomic_DNA"/>
</dbReference>
<keyword evidence="3 7" id="KW-0350">Heme biosynthesis</keyword>
<dbReference type="Gene3D" id="3.40.50.1400">
    <property type="match status" value="2"/>
</dbReference>
<reference evidence="9 10" key="1">
    <citation type="journal article" date="2015" name="Genome Announc.">
        <title>Expanding the biotechnology potential of lactobacilli through comparative genomics of 213 strains and associated genera.</title>
        <authorList>
            <person name="Sun Z."/>
            <person name="Harris H.M."/>
            <person name="McCann A."/>
            <person name="Guo C."/>
            <person name="Argimon S."/>
            <person name="Zhang W."/>
            <person name="Yang X."/>
            <person name="Jeffery I.B."/>
            <person name="Cooney J.C."/>
            <person name="Kagawa T.F."/>
            <person name="Liu W."/>
            <person name="Song Y."/>
            <person name="Salvetti E."/>
            <person name="Wrobel A."/>
            <person name="Rasinkangas P."/>
            <person name="Parkhill J."/>
            <person name="Rea M.C."/>
            <person name="O'Sullivan O."/>
            <person name="Ritari J."/>
            <person name="Douillard F.P."/>
            <person name="Paul Ross R."/>
            <person name="Yang R."/>
            <person name="Briner A.E."/>
            <person name="Felis G.E."/>
            <person name="de Vos W.M."/>
            <person name="Barrangou R."/>
            <person name="Klaenhammer T.R."/>
            <person name="Caufield P.W."/>
            <person name="Cui Y."/>
            <person name="Zhang H."/>
            <person name="O'Toole P.W."/>
        </authorList>
    </citation>
    <scope>NUCLEOTIDE SEQUENCE [LARGE SCALE GENOMIC DNA]</scope>
    <source>
        <strain evidence="9 10">DSM 20178</strain>
    </source>
</reference>
<evidence type="ECO:0000256" key="8">
    <source>
        <dbReference type="RuleBase" id="RU000607"/>
    </source>
</evidence>
<dbReference type="AlphaFoldDB" id="A0A0R1ESU1"/>
<keyword evidence="7 8" id="KW-0963">Cytoplasm</keyword>
<evidence type="ECO:0000256" key="5">
    <source>
        <dbReference type="ARBA" id="ARBA00023244"/>
    </source>
</evidence>
<dbReference type="eggNOG" id="COG0276">
    <property type="taxonomic scope" value="Bacteria"/>
</dbReference>
<dbReference type="PROSITE" id="PS00534">
    <property type="entry name" value="FERROCHELATASE"/>
    <property type="match status" value="1"/>
</dbReference>
<organism evidence="9 10">
    <name type="scientific">Lacticaseibacillus zeae DSM 20178 = KCTC 3804</name>
    <dbReference type="NCBI Taxonomy" id="1423816"/>
    <lineage>
        <taxon>Bacteria</taxon>
        <taxon>Bacillati</taxon>
        <taxon>Bacillota</taxon>
        <taxon>Bacilli</taxon>
        <taxon>Lactobacillales</taxon>
        <taxon>Lactobacillaceae</taxon>
        <taxon>Lacticaseibacillus</taxon>
    </lineage>
</organism>
<accession>A0A0R1ESU1</accession>
<evidence type="ECO:0000256" key="2">
    <source>
        <dbReference type="ARBA" id="ARBA00023004"/>
    </source>
</evidence>
<dbReference type="EC" id="4.99.1.9" evidence="7"/>
<evidence type="ECO:0000313" key="10">
    <source>
        <dbReference type="Proteomes" id="UP000051984"/>
    </source>
</evidence>
<dbReference type="GO" id="GO:0006783">
    <property type="term" value="P:heme biosynthetic process"/>
    <property type="evidence" value="ECO:0007669"/>
    <property type="project" value="UniProtKB-UniRule"/>
</dbReference>
<proteinExistence type="inferred from homology"/>
<comment type="function">
    <text evidence="7 8">Involved in coproporphyrin-dependent heme b biosynthesis. Catalyzes the insertion of ferrous iron into coproporphyrin III to form Fe-coproporphyrin III.</text>
</comment>
<dbReference type="CDD" id="cd00419">
    <property type="entry name" value="Ferrochelatase_C"/>
    <property type="match status" value="1"/>
</dbReference>
<dbReference type="SUPFAM" id="SSF53800">
    <property type="entry name" value="Chelatase"/>
    <property type="match status" value="1"/>
</dbReference>
<dbReference type="InterPro" id="IPR019772">
    <property type="entry name" value="Ferrochelatase_AS"/>
</dbReference>
<gene>
    <name evidence="7" type="primary">cpfC</name>
    <name evidence="9" type="ORF">FD51_GL003032</name>
</gene>
<dbReference type="InterPro" id="IPR033659">
    <property type="entry name" value="Ferrochelatase_N"/>
</dbReference>
<evidence type="ECO:0000256" key="3">
    <source>
        <dbReference type="ARBA" id="ARBA00023133"/>
    </source>
</evidence>
<evidence type="ECO:0000256" key="7">
    <source>
        <dbReference type="HAMAP-Rule" id="MF_00323"/>
    </source>
</evidence>
<dbReference type="GO" id="GO:0004325">
    <property type="term" value="F:ferrochelatase activity"/>
    <property type="evidence" value="ECO:0007669"/>
    <property type="project" value="UniProtKB-UniRule"/>
</dbReference>
<comment type="caution">
    <text evidence="7">Lacks conserved residue(s) required for the propagation of feature annotation.</text>
</comment>
<keyword evidence="4 7" id="KW-0456">Lyase</keyword>
<dbReference type="NCBIfam" id="TIGR00109">
    <property type="entry name" value="hemH"/>
    <property type="match status" value="1"/>
</dbReference>
<evidence type="ECO:0000256" key="1">
    <source>
        <dbReference type="ARBA" id="ARBA00004744"/>
    </source>
</evidence>
<evidence type="ECO:0000256" key="6">
    <source>
        <dbReference type="ARBA" id="ARBA00024536"/>
    </source>
</evidence>
<evidence type="ECO:0000256" key="4">
    <source>
        <dbReference type="ARBA" id="ARBA00023239"/>
    </source>
</evidence>
<protein>
    <recommendedName>
        <fullName evidence="7">Coproporphyrin III ferrochelatase</fullName>
        <ecNumber evidence="7">4.99.1.9</ecNumber>
    </recommendedName>
</protein>
<sequence>MILTHDGGSKMATGLLIVNLGSPVSPSTRDVRRYLQEFLSDQNVITMPKMLWQPILRGFILPFRSWRSATFYQHEWTKAGSPLIAYTQVTRDRLRKKLPDWDVQMAMTYGGEYPIGETLQGMAARGDHPIVVIPLFPEYTQSTTKTILDKVAASGVKTLVIDQFYDQPAYLQLLAQQLDDAYSQDDYDTVILSYHGIPTSMVRHGDPYQQACEATTAGVKRYLKKVPQEKVEMCYQSKFGPVPWLKPYLRNRLMALAALGKRRVLVTTPSFVADCLETLEENDVQNYQTFRANGGKVFKSVRPMNGCAPFCDILASLAKEKVAAEAQDDETR</sequence>
<dbReference type="InterPro" id="IPR033644">
    <property type="entry name" value="Ferrochelatase_C"/>
</dbReference>
<dbReference type="PANTHER" id="PTHR11108:SF1">
    <property type="entry name" value="FERROCHELATASE, MITOCHONDRIAL"/>
    <property type="match status" value="1"/>
</dbReference>
<name>A0A0R1ESU1_LACZE</name>
<dbReference type="PATRIC" id="fig|1423816.3.peg.3146"/>
<dbReference type="HAMAP" id="MF_00323">
    <property type="entry name" value="Ferrochelatase"/>
    <property type="match status" value="1"/>
</dbReference>
<dbReference type="GO" id="GO:0005737">
    <property type="term" value="C:cytoplasm"/>
    <property type="evidence" value="ECO:0007669"/>
    <property type="project" value="UniProtKB-SubCell"/>
</dbReference>
<feature type="binding site" evidence="7">
    <location>
        <position position="195"/>
    </location>
    <ligand>
        <name>Fe(2+)</name>
        <dbReference type="ChEBI" id="CHEBI:29033"/>
    </ligand>
</feature>